<protein>
    <submittedName>
        <fullName evidence="1">Uncharacterized protein</fullName>
    </submittedName>
</protein>
<keyword evidence="2" id="KW-1185">Reference proteome</keyword>
<evidence type="ECO:0000313" key="2">
    <source>
        <dbReference type="Proteomes" id="UP000029448"/>
    </source>
</evidence>
<reference evidence="1 2" key="1">
    <citation type="submission" date="2014-06" db="EMBL/GenBank/DDBJ databases">
        <title>Functional and comparative genomic analyses of the Drosophila gut microbiota identify candidate symbiosis factors.</title>
        <authorList>
            <person name="Newell P.D."/>
            <person name="Chaston J.M."/>
            <person name="Douglas A.E."/>
        </authorList>
    </citation>
    <scope>NUCLEOTIDE SEQUENCE [LARGE SCALE GENOMIC DNA]</scope>
    <source>
        <strain evidence="1 2">DmCS_006</strain>
    </source>
</reference>
<dbReference type="PATRIC" id="fig|104102.7.peg.1719"/>
<organism evidence="1 2">
    <name type="scientific">Acetobacter tropicalis</name>
    <dbReference type="NCBI Taxonomy" id="104102"/>
    <lineage>
        <taxon>Bacteria</taxon>
        <taxon>Pseudomonadati</taxon>
        <taxon>Pseudomonadota</taxon>
        <taxon>Alphaproteobacteria</taxon>
        <taxon>Acetobacterales</taxon>
        <taxon>Acetobacteraceae</taxon>
        <taxon>Acetobacter</taxon>
    </lineage>
</organism>
<dbReference type="STRING" id="104102.AtDm6_1740"/>
<comment type="caution">
    <text evidence="1">The sequence shown here is derived from an EMBL/GenBank/DDBJ whole genome shotgun (WGS) entry which is preliminary data.</text>
</comment>
<dbReference type="Proteomes" id="UP000029448">
    <property type="component" value="Unassembled WGS sequence"/>
</dbReference>
<sequence length="38" mass="3943">MVNTLHGRSAGRGAAMAEWPHWGPFLCGEHPALLTGGG</sequence>
<name>A0A094YMP6_9PROT</name>
<evidence type="ECO:0000313" key="1">
    <source>
        <dbReference type="EMBL" id="KGB23305.1"/>
    </source>
</evidence>
<dbReference type="EMBL" id="JOKM01000062">
    <property type="protein sequence ID" value="KGB23305.1"/>
    <property type="molecule type" value="Genomic_DNA"/>
</dbReference>
<accession>A0A094YMP6</accession>
<proteinExistence type="predicted"/>
<gene>
    <name evidence="1" type="ORF">AtDm6_1740</name>
</gene>
<dbReference type="AlphaFoldDB" id="A0A094YMP6"/>